<dbReference type="PANTHER" id="PTHR33102">
    <property type="entry name" value="DVL19-RELATED-RELATED"/>
    <property type="match status" value="1"/>
</dbReference>
<evidence type="ECO:0000256" key="1">
    <source>
        <dbReference type="ARBA" id="ARBA00004162"/>
    </source>
</evidence>
<keyword evidence="10" id="KW-1185">Reference proteome</keyword>
<comment type="caution">
    <text evidence="9">The sequence shown here is derived from an EMBL/GenBank/DDBJ whole genome shotgun (WGS) entry which is preliminary data.</text>
</comment>
<feature type="region of interest" description="Disordered" evidence="8">
    <location>
        <begin position="1"/>
        <end position="34"/>
    </location>
</feature>
<dbReference type="EMBL" id="JAJSOW010000105">
    <property type="protein sequence ID" value="KAI9165377.1"/>
    <property type="molecule type" value="Genomic_DNA"/>
</dbReference>
<evidence type="ECO:0000313" key="10">
    <source>
        <dbReference type="Proteomes" id="UP001064489"/>
    </source>
</evidence>
<keyword evidence="5" id="KW-1133">Transmembrane helix</keyword>
<dbReference type="Pfam" id="PF08137">
    <property type="entry name" value="DVL"/>
    <property type="match status" value="1"/>
</dbReference>
<dbReference type="GO" id="GO:0048367">
    <property type="term" value="P:shoot system development"/>
    <property type="evidence" value="ECO:0007669"/>
    <property type="project" value="UniProtKB-ARBA"/>
</dbReference>
<comment type="similarity">
    <text evidence="7">Belongs to the DVL/RTFL small polypeptides family.</text>
</comment>
<sequence>MGQCTSSSSIKRRSKDKEEEEEEEMKEEGNDESKTNGCLCLVSTVKEKKSRFYIARRCAVMLLCWHKYGK</sequence>
<keyword evidence="4" id="KW-0812">Transmembrane</keyword>
<evidence type="ECO:0000256" key="8">
    <source>
        <dbReference type="SAM" id="MobiDB-lite"/>
    </source>
</evidence>
<organism evidence="9 10">
    <name type="scientific">Acer negundo</name>
    <name type="common">Box elder</name>
    <dbReference type="NCBI Taxonomy" id="4023"/>
    <lineage>
        <taxon>Eukaryota</taxon>
        <taxon>Viridiplantae</taxon>
        <taxon>Streptophyta</taxon>
        <taxon>Embryophyta</taxon>
        <taxon>Tracheophyta</taxon>
        <taxon>Spermatophyta</taxon>
        <taxon>Magnoliopsida</taxon>
        <taxon>eudicotyledons</taxon>
        <taxon>Gunneridae</taxon>
        <taxon>Pentapetalae</taxon>
        <taxon>rosids</taxon>
        <taxon>malvids</taxon>
        <taxon>Sapindales</taxon>
        <taxon>Sapindaceae</taxon>
        <taxon>Hippocastanoideae</taxon>
        <taxon>Acereae</taxon>
        <taxon>Acer</taxon>
    </lineage>
</organism>
<accession>A0AAD5NLN9</accession>
<evidence type="ECO:0000256" key="5">
    <source>
        <dbReference type="ARBA" id="ARBA00022989"/>
    </source>
</evidence>
<keyword evidence="3" id="KW-1003">Cell membrane</keyword>
<comment type="subcellular location">
    <subcellularLocation>
        <location evidence="1">Cell membrane</location>
        <topology evidence="1">Single-pass membrane protein</topology>
    </subcellularLocation>
</comment>
<dbReference type="Proteomes" id="UP001064489">
    <property type="component" value="Chromosome 10"/>
</dbReference>
<dbReference type="InterPro" id="IPR012552">
    <property type="entry name" value="DVL"/>
</dbReference>
<proteinExistence type="inferred from homology"/>
<reference evidence="9" key="2">
    <citation type="submission" date="2023-02" db="EMBL/GenBank/DDBJ databases">
        <authorList>
            <person name="Swenson N.G."/>
            <person name="Wegrzyn J.L."/>
            <person name="Mcevoy S.L."/>
        </authorList>
    </citation>
    <scope>NUCLEOTIDE SEQUENCE</scope>
    <source>
        <strain evidence="9">91603</strain>
        <tissue evidence="9">Leaf</tissue>
    </source>
</reference>
<evidence type="ECO:0000256" key="7">
    <source>
        <dbReference type="ARBA" id="ARBA00024340"/>
    </source>
</evidence>
<name>A0AAD5NLN9_ACENE</name>
<evidence type="ECO:0000256" key="3">
    <source>
        <dbReference type="ARBA" id="ARBA00022475"/>
    </source>
</evidence>
<gene>
    <name evidence="9" type="ORF">LWI28_012959</name>
</gene>
<dbReference type="GO" id="GO:0008285">
    <property type="term" value="P:negative regulation of cell population proliferation"/>
    <property type="evidence" value="ECO:0007669"/>
    <property type="project" value="InterPro"/>
</dbReference>
<evidence type="ECO:0000256" key="6">
    <source>
        <dbReference type="ARBA" id="ARBA00023136"/>
    </source>
</evidence>
<keyword evidence="2" id="KW-0217">Developmental protein</keyword>
<dbReference type="AlphaFoldDB" id="A0AAD5NLN9"/>
<dbReference type="InterPro" id="IPR051525">
    <property type="entry name" value="DVL_RTFL_regulatory"/>
</dbReference>
<evidence type="ECO:0000256" key="2">
    <source>
        <dbReference type="ARBA" id="ARBA00022473"/>
    </source>
</evidence>
<reference evidence="9" key="1">
    <citation type="journal article" date="2022" name="Plant J.">
        <title>Strategies of tolerance reflected in two North American maple genomes.</title>
        <authorList>
            <person name="McEvoy S.L."/>
            <person name="Sezen U.U."/>
            <person name="Trouern-Trend A."/>
            <person name="McMahon S.M."/>
            <person name="Schaberg P.G."/>
            <person name="Yang J."/>
            <person name="Wegrzyn J.L."/>
            <person name="Swenson N.G."/>
        </authorList>
    </citation>
    <scope>NUCLEOTIDE SEQUENCE</scope>
    <source>
        <strain evidence="9">91603</strain>
    </source>
</reference>
<protein>
    <submittedName>
        <fullName evidence="9">Uncharacterized protein</fullName>
    </submittedName>
</protein>
<evidence type="ECO:0000256" key="4">
    <source>
        <dbReference type="ARBA" id="ARBA00022692"/>
    </source>
</evidence>
<keyword evidence="6" id="KW-0472">Membrane</keyword>
<dbReference type="GO" id="GO:0005886">
    <property type="term" value="C:plasma membrane"/>
    <property type="evidence" value="ECO:0007669"/>
    <property type="project" value="UniProtKB-SubCell"/>
</dbReference>
<evidence type="ECO:0000313" key="9">
    <source>
        <dbReference type="EMBL" id="KAI9165377.1"/>
    </source>
</evidence>